<dbReference type="Proteomes" id="UP000464330">
    <property type="component" value="Chromosome"/>
</dbReference>
<sequence>MKKFKKWLLSIAVIATILGSGVTLSTKQTVSVKDSEVSVAIIHGFGE</sequence>
<organism evidence="1 2">
    <name type="scientific">Paenibacillus larvae subsp. larvae</name>
    <dbReference type="NCBI Taxonomy" id="147375"/>
    <lineage>
        <taxon>Bacteria</taxon>
        <taxon>Bacillati</taxon>
        <taxon>Bacillota</taxon>
        <taxon>Bacilli</taxon>
        <taxon>Bacillales</taxon>
        <taxon>Paenibacillaceae</taxon>
        <taxon>Paenibacillus</taxon>
    </lineage>
</organism>
<dbReference type="AlphaFoldDB" id="A0A6C0QTA3"/>
<name>A0A6C0QTA3_9BACL</name>
<evidence type="ECO:0000313" key="2">
    <source>
        <dbReference type="Proteomes" id="UP000464330"/>
    </source>
</evidence>
<protein>
    <submittedName>
        <fullName evidence="1">Uncharacterized protein</fullName>
    </submittedName>
</protein>
<gene>
    <name evidence="1" type="ORF">ERICV_02625</name>
</gene>
<evidence type="ECO:0000313" key="1">
    <source>
        <dbReference type="EMBL" id="QHZ51747.1"/>
    </source>
</evidence>
<accession>A0A6C0QTA3</accession>
<reference evidence="1 2" key="1">
    <citation type="journal article" date="2020" name="Int. J. Med. Microbiol.">
        <title>Discovery of Paenibacillus larvae ERIC V: Phenotypic and genomic comparison to genotypes ERIC I-IV reveal different inventories of virulence factors which correlate with epidemiological prevalences of American Foulbrood.</title>
        <authorList>
            <person name="Beims H."/>
            <person name="Bunk B."/>
            <person name="Erler S."/>
            <person name="Mohr K.I."/>
            <person name="Sproer C."/>
            <person name="Pradella S."/>
            <person name="Gunther G."/>
            <person name="Rohde M."/>
            <person name="von der Ohe W."/>
            <person name="Steinert M."/>
        </authorList>
    </citation>
    <scope>NUCLEOTIDE SEQUENCE [LARGE SCALE GENOMIC DNA]</scope>
    <source>
        <strain evidence="1">Eric_V</strain>
    </source>
</reference>
<proteinExistence type="predicted"/>
<dbReference type="EMBL" id="CP019717">
    <property type="protein sequence ID" value="QHZ51747.1"/>
    <property type="molecule type" value="Genomic_DNA"/>
</dbReference>